<dbReference type="OMA" id="TIDIRFF"/>
<dbReference type="SMART" id="SM00327">
    <property type="entry name" value="VWA"/>
    <property type="match status" value="1"/>
</dbReference>
<accession>A0A177DX76</accession>
<evidence type="ECO:0000256" key="1">
    <source>
        <dbReference type="SAM" id="MobiDB-lite"/>
    </source>
</evidence>
<name>A0A177DX76_ALTAL</name>
<dbReference type="PANTHER" id="PTHR34706:SF1">
    <property type="entry name" value="VWFA DOMAIN-CONTAINING PROTEIN"/>
    <property type="match status" value="1"/>
</dbReference>
<evidence type="ECO:0000313" key="4">
    <source>
        <dbReference type="Proteomes" id="UP000077248"/>
    </source>
</evidence>
<dbReference type="PANTHER" id="PTHR34706">
    <property type="entry name" value="SLR1338 PROTEIN"/>
    <property type="match status" value="1"/>
</dbReference>
<dbReference type="KEGG" id="aalt:CC77DRAFT_929426"/>
<dbReference type="Pfam" id="PF00092">
    <property type="entry name" value="VWA"/>
    <property type="match status" value="1"/>
</dbReference>
<feature type="compositionally biased region" description="Polar residues" evidence="1">
    <location>
        <begin position="112"/>
        <end position="131"/>
    </location>
</feature>
<gene>
    <name evidence="3" type="ORF">CC77DRAFT_929426</name>
</gene>
<evidence type="ECO:0000313" key="3">
    <source>
        <dbReference type="EMBL" id="OAG23780.1"/>
    </source>
</evidence>
<dbReference type="GeneID" id="29119697"/>
<dbReference type="VEuPathDB" id="FungiDB:CC77DRAFT_929426"/>
<dbReference type="EMBL" id="KV441472">
    <property type="protein sequence ID" value="OAG23780.1"/>
    <property type="molecule type" value="Genomic_DNA"/>
</dbReference>
<dbReference type="InterPro" id="IPR002035">
    <property type="entry name" value="VWF_A"/>
</dbReference>
<feature type="region of interest" description="Disordered" evidence="1">
    <location>
        <begin position="44"/>
        <end position="155"/>
    </location>
</feature>
<dbReference type="RefSeq" id="XP_018389201.1">
    <property type="nucleotide sequence ID" value="XM_018534103.1"/>
</dbReference>
<protein>
    <recommendedName>
        <fullName evidence="2">VWFA domain-containing protein</fullName>
    </recommendedName>
</protein>
<organism evidence="3 4">
    <name type="scientific">Alternaria alternata</name>
    <name type="common">Alternaria rot fungus</name>
    <name type="synonym">Torula alternata</name>
    <dbReference type="NCBI Taxonomy" id="5599"/>
    <lineage>
        <taxon>Eukaryota</taxon>
        <taxon>Fungi</taxon>
        <taxon>Dikarya</taxon>
        <taxon>Ascomycota</taxon>
        <taxon>Pezizomycotina</taxon>
        <taxon>Dothideomycetes</taxon>
        <taxon>Pleosporomycetidae</taxon>
        <taxon>Pleosporales</taxon>
        <taxon>Pleosporineae</taxon>
        <taxon>Pleosporaceae</taxon>
        <taxon>Alternaria</taxon>
        <taxon>Alternaria sect. Alternaria</taxon>
        <taxon>Alternaria alternata complex</taxon>
    </lineage>
</organism>
<sequence>MSGSLSALQYLDNTHSLNCTTSAYCQQNTLSTKSGSMYQKLKKTFSTRKPSKSSNDYISWDTEGAGQTLSSTPAAAPVSKRSSGSRDNGLAPPSRTNPFASASPATRRPMFPSNTDFLTDSSNVNPFSSNREAPPAYTPSPTQNDHVAISAPANGPLDDDPYDFLRTFDTVFLIDDSGSMAGRSWRETAKALEMIAPICTQRDADGIDIYFLNHPDSSLYKNVTSASTIIEIFQTVRPSGGTPTGQRLNKILKSYIRRFEKDKTIKPMNVIVITDGVPSDDVESVIVSAAVRLNAEFAEAWQVGVQFFQVGKEPGARDHLKQLDDDLPELVREAGNGTRRDMVDTIPFTGEGDTELTGAGILKAVLGAVNRRWDRNSKDLHRS</sequence>
<dbReference type="PROSITE" id="PS50234">
    <property type="entry name" value="VWFA"/>
    <property type="match status" value="1"/>
</dbReference>
<evidence type="ECO:0000259" key="2">
    <source>
        <dbReference type="PROSITE" id="PS50234"/>
    </source>
</evidence>
<feature type="domain" description="VWFA" evidence="2">
    <location>
        <begin position="169"/>
        <end position="365"/>
    </location>
</feature>
<keyword evidence="4" id="KW-1185">Reference proteome</keyword>
<dbReference type="SUPFAM" id="SSF53300">
    <property type="entry name" value="vWA-like"/>
    <property type="match status" value="1"/>
</dbReference>
<reference evidence="3 4" key="1">
    <citation type="submission" date="2016-05" db="EMBL/GenBank/DDBJ databases">
        <title>Comparative analysis of secretome profiles of manganese(II)-oxidizing ascomycete fungi.</title>
        <authorList>
            <consortium name="DOE Joint Genome Institute"/>
            <person name="Zeiner C.A."/>
            <person name="Purvine S.O."/>
            <person name="Zink E.M."/>
            <person name="Wu S."/>
            <person name="Pasa-Tolic L."/>
            <person name="Chaput D.L."/>
            <person name="Haridas S."/>
            <person name="Grigoriev I.V."/>
            <person name="Santelli C.M."/>
            <person name="Hansel C.M."/>
        </authorList>
    </citation>
    <scope>NUCLEOTIDE SEQUENCE [LARGE SCALE GENOMIC DNA]</scope>
    <source>
        <strain evidence="3 4">SRC1lrK2f</strain>
    </source>
</reference>
<feature type="compositionally biased region" description="Polar residues" evidence="1">
    <location>
        <begin position="94"/>
        <end position="104"/>
    </location>
</feature>
<proteinExistence type="predicted"/>
<dbReference type="Gene3D" id="3.40.50.410">
    <property type="entry name" value="von Willebrand factor, type A domain"/>
    <property type="match status" value="1"/>
</dbReference>
<dbReference type="AlphaFoldDB" id="A0A177DX76"/>
<dbReference type="InterPro" id="IPR036465">
    <property type="entry name" value="vWFA_dom_sf"/>
</dbReference>
<dbReference type="Proteomes" id="UP000077248">
    <property type="component" value="Unassembled WGS sequence"/>
</dbReference>